<gene>
    <name evidence="1" type="ORF">DL89DRAFT_259766</name>
</gene>
<organism evidence="1 2">
    <name type="scientific">Linderina pennispora</name>
    <dbReference type="NCBI Taxonomy" id="61395"/>
    <lineage>
        <taxon>Eukaryota</taxon>
        <taxon>Fungi</taxon>
        <taxon>Fungi incertae sedis</taxon>
        <taxon>Zoopagomycota</taxon>
        <taxon>Kickxellomycotina</taxon>
        <taxon>Kickxellomycetes</taxon>
        <taxon>Kickxellales</taxon>
        <taxon>Kickxellaceae</taxon>
        <taxon>Linderina</taxon>
    </lineage>
</organism>
<dbReference type="Proteomes" id="UP000193922">
    <property type="component" value="Unassembled WGS sequence"/>
</dbReference>
<dbReference type="RefSeq" id="XP_040741186.1">
    <property type="nucleotide sequence ID" value="XM_040885717.1"/>
</dbReference>
<dbReference type="AlphaFoldDB" id="A0A1Y1W2A1"/>
<protein>
    <submittedName>
        <fullName evidence="1">Uncharacterized protein</fullName>
    </submittedName>
</protein>
<accession>A0A1Y1W2A1</accession>
<reference evidence="1 2" key="1">
    <citation type="submission" date="2016-07" db="EMBL/GenBank/DDBJ databases">
        <title>Pervasive Adenine N6-methylation of Active Genes in Fungi.</title>
        <authorList>
            <consortium name="DOE Joint Genome Institute"/>
            <person name="Mondo S.J."/>
            <person name="Dannebaum R.O."/>
            <person name="Kuo R.C."/>
            <person name="Labutti K."/>
            <person name="Haridas S."/>
            <person name="Kuo A."/>
            <person name="Salamov A."/>
            <person name="Ahrendt S.R."/>
            <person name="Lipzen A."/>
            <person name="Sullivan W."/>
            <person name="Andreopoulos W.B."/>
            <person name="Clum A."/>
            <person name="Lindquist E."/>
            <person name="Daum C."/>
            <person name="Ramamoorthy G.K."/>
            <person name="Gryganskyi A."/>
            <person name="Culley D."/>
            <person name="Magnuson J.K."/>
            <person name="James T.Y."/>
            <person name="O'Malley M.A."/>
            <person name="Stajich J.E."/>
            <person name="Spatafora J.W."/>
            <person name="Visel A."/>
            <person name="Grigoriev I.V."/>
        </authorList>
    </citation>
    <scope>NUCLEOTIDE SEQUENCE [LARGE SCALE GENOMIC DNA]</scope>
    <source>
        <strain evidence="1 2">ATCC 12442</strain>
    </source>
</reference>
<keyword evidence="2" id="KW-1185">Reference proteome</keyword>
<dbReference type="GeneID" id="63802365"/>
<dbReference type="EMBL" id="MCFD01000013">
    <property type="protein sequence ID" value="ORX67264.1"/>
    <property type="molecule type" value="Genomic_DNA"/>
</dbReference>
<name>A0A1Y1W2A1_9FUNG</name>
<proteinExistence type="predicted"/>
<evidence type="ECO:0000313" key="1">
    <source>
        <dbReference type="EMBL" id="ORX67264.1"/>
    </source>
</evidence>
<evidence type="ECO:0000313" key="2">
    <source>
        <dbReference type="Proteomes" id="UP000193922"/>
    </source>
</evidence>
<sequence>MSQLSNSQDDYFNDQASFISDTSSTVSTVFDIREQAAGVITGADCMPDVPSSLTIADIVSAALADGGYISYPTMTPSPAIPTSVQIEATTAATMGENLAAEALYELSSYSSLPLADEDEVSKSPVYTQHVQTIPSMTADPLTGQLDCVSHSLLSDDVLSWTGYDTEPVPCDTEALYRDLLGLINKDQGGHIEAATERPQDKSNDCERSGRESVHIPSKWSLACPTEWYSQI</sequence>
<comment type="caution">
    <text evidence="1">The sequence shown here is derived from an EMBL/GenBank/DDBJ whole genome shotgun (WGS) entry which is preliminary data.</text>
</comment>